<proteinExistence type="predicted"/>
<reference evidence="1" key="1">
    <citation type="submission" date="2020-06" db="EMBL/GenBank/DDBJ databases">
        <title>Whole Genome Sequence of Bradyrhizobium sp. Strain 66S1MB.</title>
        <authorList>
            <person name="Bromfield E."/>
            <person name="Cloutier S."/>
        </authorList>
    </citation>
    <scope>NUCLEOTIDE SEQUENCE</scope>
    <source>
        <strain evidence="1">66S1MB</strain>
    </source>
</reference>
<gene>
    <name evidence="1" type="ORF">HU230_19675</name>
</gene>
<dbReference type="AlphaFoldDB" id="A0A973WNC9"/>
<accession>A0A973WNC9</accession>
<comment type="caution">
    <text evidence="1">The sequence shown here is derived from an EMBL/GenBank/DDBJ whole genome shotgun (WGS) entry which is preliminary data.</text>
</comment>
<dbReference type="RefSeq" id="WP_176531520.1">
    <property type="nucleotide sequence ID" value="NZ_CP088022.1"/>
</dbReference>
<sequence length="49" mass="5566">MKAVWVYVNTSAQVGDVDHLEIFASEEAANNWLAEHDPEGVAFRYEVKE</sequence>
<protein>
    <submittedName>
        <fullName evidence="1">Uncharacterized protein</fullName>
    </submittedName>
</protein>
<organism evidence="1">
    <name type="scientific">Bradyrhizobium quebecense</name>
    <dbReference type="NCBI Taxonomy" id="2748629"/>
    <lineage>
        <taxon>Bacteria</taxon>
        <taxon>Pseudomonadati</taxon>
        <taxon>Pseudomonadota</taxon>
        <taxon>Alphaproteobacteria</taxon>
        <taxon>Hyphomicrobiales</taxon>
        <taxon>Nitrobacteraceae</taxon>
        <taxon>Bradyrhizobium</taxon>
    </lineage>
</organism>
<name>A0A973WNC9_9BRAD</name>
<dbReference type="EMBL" id="JABWSX010000001">
    <property type="protein sequence ID" value="NVL07924.1"/>
    <property type="molecule type" value="Genomic_DNA"/>
</dbReference>
<evidence type="ECO:0000313" key="1">
    <source>
        <dbReference type="EMBL" id="NVL07924.1"/>
    </source>
</evidence>